<dbReference type="GeneID" id="28828737"/>
<keyword evidence="2" id="KW-1185">Reference proteome</keyword>
<evidence type="ECO:0000313" key="2">
    <source>
        <dbReference type="Proteomes" id="UP000070700"/>
    </source>
</evidence>
<name>A0A132B4X7_MOLSC</name>
<proteinExistence type="predicted"/>
<dbReference type="InParanoid" id="A0A132B4X7"/>
<organism evidence="1 2">
    <name type="scientific">Mollisia scopiformis</name>
    <name type="common">Conifer needle endophyte fungus</name>
    <name type="synonym">Phialocephala scopiformis</name>
    <dbReference type="NCBI Taxonomy" id="149040"/>
    <lineage>
        <taxon>Eukaryota</taxon>
        <taxon>Fungi</taxon>
        <taxon>Dikarya</taxon>
        <taxon>Ascomycota</taxon>
        <taxon>Pezizomycotina</taxon>
        <taxon>Leotiomycetes</taxon>
        <taxon>Helotiales</taxon>
        <taxon>Mollisiaceae</taxon>
        <taxon>Mollisia</taxon>
    </lineage>
</organism>
<dbReference type="EMBL" id="KQ947440">
    <property type="protein sequence ID" value="KUJ07391.1"/>
    <property type="molecule type" value="Genomic_DNA"/>
</dbReference>
<dbReference type="KEGG" id="psco:LY89DRAFT_725881"/>
<protein>
    <submittedName>
        <fullName evidence="1">Uncharacterized protein</fullName>
    </submittedName>
</protein>
<reference evidence="1 2" key="1">
    <citation type="submission" date="2015-10" db="EMBL/GenBank/DDBJ databases">
        <title>Full genome of DAOMC 229536 Phialocephala scopiformis, a fungal endophyte of spruce producing the potent anti-insectan compound rugulosin.</title>
        <authorList>
            <consortium name="DOE Joint Genome Institute"/>
            <person name="Walker A.K."/>
            <person name="Frasz S.L."/>
            <person name="Seifert K.A."/>
            <person name="Miller J.D."/>
            <person name="Mondo S.J."/>
            <person name="Labutti K."/>
            <person name="Lipzen A."/>
            <person name="Dockter R."/>
            <person name="Kennedy M."/>
            <person name="Grigoriev I.V."/>
            <person name="Spatafora J.W."/>
        </authorList>
    </citation>
    <scope>NUCLEOTIDE SEQUENCE [LARGE SCALE GENOMIC DNA]</scope>
    <source>
        <strain evidence="1 2">CBS 120377</strain>
    </source>
</reference>
<dbReference type="Proteomes" id="UP000070700">
    <property type="component" value="Unassembled WGS sequence"/>
</dbReference>
<dbReference type="RefSeq" id="XP_018061746.1">
    <property type="nucleotide sequence ID" value="XM_018219011.1"/>
</dbReference>
<dbReference type="OrthoDB" id="5370596at2759"/>
<gene>
    <name evidence="1" type="ORF">LY89DRAFT_725881</name>
</gene>
<evidence type="ECO:0000313" key="1">
    <source>
        <dbReference type="EMBL" id="KUJ07391.1"/>
    </source>
</evidence>
<sequence>MPAATSSSPPPIQGAAEESNEILVTLEVEQTFEQTRFDINELIGIPLGNESWMSCFVPTPQIEPKTSDWDQIKTAPGICVIGKTCDGKFYEVAVCKSYSPWLVGHEFEFELDLHYNRTEPADAEVRVYGILPARKRSHAHFLKNVIKEISFGRGRRFEQYCRRIAPYELQIPLERAILNHHVLVNSTSPLPNIHTNFSQKSNSQIRNELCQWLVLIGLSLDSNCSLVSELVGKDQDQLLQGFRQDHTDLLEDIPKSQQNAEFHRISLHWLLFVSCGAKHDFRPRKFDPRYTAGENANMIGSLIGIKGSNRFGHFDLQAMANALSHSKVFTKYDISVLGITNLASKIMKSLPIGFQEGYLDLPTEVLYRIGTGAVNEARTYWSHIYHRQPSLKKSDNNILLLLIWSSITSDVARNFSEWAASDDGLNLRRRLLKDVQKSQTTEQLALTLAAWLCFQRLFPCSSDTTQPIKGSFLADFHALLTGERLSNECTVLEHMISSLFRALNNLGGDYQDTCQLLNAVLDTDTLAL</sequence>
<accession>A0A132B4X7</accession>
<dbReference type="AlphaFoldDB" id="A0A132B4X7"/>